<sequence>MEAGGDSELILSDLPGTSSLLVFCSGNEEEEQLLINRGHESEEPVWIVGNSLQFSLPAGEISDDNVLSRSEFFAQGKSITLNKKAEVKPEVESGETVLLEGHVVNESDDENTFIIGEAQILDEEVVEDVKPLLLLNEASQQLIPVSQETQIGESSLVRILMEKPGIDQSSDAFLGEAQGENATIQVGKLPSVVDSLVPESGVSLIVQNEASSVDIKENDENISSQTVSRHSAPSVKLRLSACSKSSVDEDEQSEECLVGPTLRWPTQPKSYRGAKQRDGTVMRKNLRKVPQRVDTDGETSGMGSSVDEPVESSTESASEAPSVTQAFLHPRASASRCPSVSPTAVKKRRGGWPKGRKRKPDLPGVKPPKAPLTAYVLFLNERRKYYKEMLPDLSFGAVTKLLGAEWSSMTAEQKAAFVTRSEQEKRRYRNELQAYRQSHDYQLLLRKKRIKNVIKRGGTTTEESSDFTDEIDDDESEELYCRICDQLFSSLHNKREHLYGKQHLQAITGEYQRERLAEEERQMAASSGRSTDCSSCGSVITSPSQRPGVRQLPPGVCPMCSSAESDSILTRMKQSPSGHTEEEDHDGDEEDEEEEEEEEEVEGEGEKKGDIGNPCSMSSVADALEGVMSKVLEREQEIKSLKQNSDIARSHNLQLATTLLQLREQKQELDKQQVELQEENDQLKGEVDALWMLPALFGVTPLDMVNITLRQENEQNEEEVLLDIT</sequence>
<dbReference type="PANTHER" id="PTHR46040">
    <property type="entry name" value="HIGH MOBILITY GROUP PROTEIN 2"/>
    <property type="match status" value="1"/>
</dbReference>
<feature type="region of interest" description="Disordered" evidence="5">
    <location>
        <begin position="517"/>
        <end position="553"/>
    </location>
</feature>
<comment type="caution">
    <text evidence="7">The sequence shown here is derived from an EMBL/GenBank/DDBJ whole genome shotgun (WGS) entry which is preliminary data.</text>
</comment>
<feature type="DNA-binding region" description="HMG box" evidence="3">
    <location>
        <begin position="368"/>
        <end position="436"/>
    </location>
</feature>
<dbReference type="PANTHER" id="PTHR46040:SF3">
    <property type="entry name" value="HIGH MOBILITY GROUP PROTEIN 2"/>
    <property type="match status" value="1"/>
</dbReference>
<dbReference type="InterPro" id="IPR009071">
    <property type="entry name" value="HMG_box_dom"/>
</dbReference>
<organism evidence="7 8">
    <name type="scientific">Halocaridina rubra</name>
    <name type="common">Hawaiian red shrimp</name>
    <dbReference type="NCBI Taxonomy" id="373956"/>
    <lineage>
        <taxon>Eukaryota</taxon>
        <taxon>Metazoa</taxon>
        <taxon>Ecdysozoa</taxon>
        <taxon>Arthropoda</taxon>
        <taxon>Crustacea</taxon>
        <taxon>Multicrustacea</taxon>
        <taxon>Malacostraca</taxon>
        <taxon>Eumalacostraca</taxon>
        <taxon>Eucarida</taxon>
        <taxon>Decapoda</taxon>
        <taxon>Pleocyemata</taxon>
        <taxon>Caridea</taxon>
        <taxon>Atyoidea</taxon>
        <taxon>Atyidae</taxon>
        <taxon>Halocaridina</taxon>
    </lineage>
</organism>
<dbReference type="GO" id="GO:0010468">
    <property type="term" value="P:regulation of gene expression"/>
    <property type="evidence" value="ECO:0007669"/>
    <property type="project" value="TreeGrafter"/>
</dbReference>
<dbReference type="GO" id="GO:0005634">
    <property type="term" value="C:nucleus"/>
    <property type="evidence" value="ECO:0007669"/>
    <property type="project" value="UniProtKB-UniRule"/>
</dbReference>
<dbReference type="InterPro" id="IPR036236">
    <property type="entry name" value="Znf_C2H2_sf"/>
</dbReference>
<evidence type="ECO:0000313" key="7">
    <source>
        <dbReference type="EMBL" id="KAK7074612.1"/>
    </source>
</evidence>
<dbReference type="Gene3D" id="1.10.30.10">
    <property type="entry name" value="High mobility group box domain"/>
    <property type="match status" value="1"/>
</dbReference>
<evidence type="ECO:0000256" key="2">
    <source>
        <dbReference type="ARBA" id="ARBA00023242"/>
    </source>
</evidence>
<evidence type="ECO:0000256" key="4">
    <source>
        <dbReference type="SAM" id="Coils"/>
    </source>
</evidence>
<evidence type="ECO:0000256" key="1">
    <source>
        <dbReference type="ARBA" id="ARBA00023125"/>
    </source>
</evidence>
<keyword evidence="2 3" id="KW-0539">Nucleus</keyword>
<feature type="region of interest" description="Disordered" evidence="5">
    <location>
        <begin position="567"/>
        <end position="618"/>
    </location>
</feature>
<name>A0AAN8X143_HALRR</name>
<feature type="region of interest" description="Disordered" evidence="5">
    <location>
        <begin position="248"/>
        <end position="366"/>
    </location>
</feature>
<evidence type="ECO:0000256" key="5">
    <source>
        <dbReference type="SAM" id="MobiDB-lite"/>
    </source>
</evidence>
<dbReference type="AlphaFoldDB" id="A0AAN8X143"/>
<evidence type="ECO:0000256" key="3">
    <source>
        <dbReference type="PROSITE-ProRule" id="PRU00267"/>
    </source>
</evidence>
<dbReference type="CDD" id="cd21980">
    <property type="entry name" value="HMG-box_HMG20"/>
    <property type="match status" value="1"/>
</dbReference>
<dbReference type="Gene3D" id="3.30.160.60">
    <property type="entry name" value="Classic Zinc Finger"/>
    <property type="match status" value="1"/>
</dbReference>
<evidence type="ECO:0000259" key="6">
    <source>
        <dbReference type="PROSITE" id="PS50118"/>
    </source>
</evidence>
<dbReference type="EMBL" id="JAXCGZ010011517">
    <property type="protein sequence ID" value="KAK7074612.1"/>
    <property type="molecule type" value="Genomic_DNA"/>
</dbReference>
<dbReference type="InterPro" id="IPR036910">
    <property type="entry name" value="HMG_box_dom_sf"/>
</dbReference>
<dbReference type="Proteomes" id="UP001381693">
    <property type="component" value="Unassembled WGS sequence"/>
</dbReference>
<feature type="compositionally biased region" description="Low complexity" evidence="5">
    <location>
        <begin position="311"/>
        <end position="324"/>
    </location>
</feature>
<feature type="compositionally biased region" description="Polar residues" evidence="5">
    <location>
        <begin position="567"/>
        <end position="578"/>
    </location>
</feature>
<feature type="compositionally biased region" description="Acidic residues" evidence="5">
    <location>
        <begin position="581"/>
        <end position="603"/>
    </location>
</feature>
<accession>A0AAN8X143</accession>
<dbReference type="SUPFAM" id="SSF57667">
    <property type="entry name" value="beta-beta-alpha zinc fingers"/>
    <property type="match status" value="1"/>
</dbReference>
<feature type="compositionally biased region" description="Basic residues" evidence="5">
    <location>
        <begin position="345"/>
        <end position="359"/>
    </location>
</feature>
<dbReference type="Pfam" id="PF00505">
    <property type="entry name" value="HMG_box"/>
    <property type="match status" value="1"/>
</dbReference>
<reference evidence="7 8" key="1">
    <citation type="submission" date="2023-11" db="EMBL/GenBank/DDBJ databases">
        <title>Halocaridina rubra genome assembly.</title>
        <authorList>
            <person name="Smith C."/>
        </authorList>
    </citation>
    <scope>NUCLEOTIDE SEQUENCE [LARGE SCALE GENOMIC DNA]</scope>
    <source>
        <strain evidence="7">EP-1</strain>
        <tissue evidence="7">Whole</tissue>
    </source>
</reference>
<evidence type="ECO:0000313" key="8">
    <source>
        <dbReference type="Proteomes" id="UP001381693"/>
    </source>
</evidence>
<gene>
    <name evidence="7" type="ORF">SK128_002955</name>
</gene>
<dbReference type="SMART" id="SM00398">
    <property type="entry name" value="HMG"/>
    <property type="match status" value="1"/>
</dbReference>
<dbReference type="SUPFAM" id="SSF47095">
    <property type="entry name" value="HMG-box"/>
    <property type="match status" value="1"/>
</dbReference>
<protein>
    <recommendedName>
        <fullName evidence="6">HMG box domain-containing protein</fullName>
    </recommendedName>
</protein>
<proteinExistence type="predicted"/>
<feature type="coiled-coil region" evidence="4">
    <location>
        <begin position="624"/>
        <end position="689"/>
    </location>
</feature>
<dbReference type="InterPro" id="IPR051965">
    <property type="entry name" value="ChromReg_NeuronalGeneExpr"/>
</dbReference>
<feature type="domain" description="HMG box" evidence="6">
    <location>
        <begin position="368"/>
        <end position="436"/>
    </location>
</feature>
<dbReference type="GO" id="GO:0003677">
    <property type="term" value="F:DNA binding"/>
    <property type="evidence" value="ECO:0007669"/>
    <property type="project" value="UniProtKB-UniRule"/>
</dbReference>
<keyword evidence="1 3" id="KW-0238">DNA-binding</keyword>
<feature type="compositionally biased region" description="Polar residues" evidence="5">
    <location>
        <begin position="524"/>
        <end position="545"/>
    </location>
</feature>
<keyword evidence="8" id="KW-1185">Reference proteome</keyword>
<dbReference type="PROSITE" id="PS50118">
    <property type="entry name" value="HMG_BOX_2"/>
    <property type="match status" value="1"/>
</dbReference>
<keyword evidence="4" id="KW-0175">Coiled coil</keyword>